<evidence type="ECO:0000256" key="2">
    <source>
        <dbReference type="ARBA" id="ARBA00022723"/>
    </source>
</evidence>
<reference evidence="7" key="1">
    <citation type="journal article" date="2019" name="Int. J. Syst. Evol. Microbiol.">
        <title>The Global Catalogue of Microorganisms (GCM) 10K type strain sequencing project: providing services to taxonomists for standard genome sequencing and annotation.</title>
        <authorList>
            <consortium name="The Broad Institute Genomics Platform"/>
            <consortium name="The Broad Institute Genome Sequencing Center for Infectious Disease"/>
            <person name="Wu L."/>
            <person name="Ma J."/>
        </authorList>
    </citation>
    <scope>NUCLEOTIDE SEQUENCE [LARGE SCALE GENOMIC DNA]</scope>
    <source>
        <strain evidence="7">JCM 17810</strain>
    </source>
</reference>
<comment type="caution">
    <text evidence="6">The sequence shown here is derived from an EMBL/GenBank/DDBJ whole genome shotgun (WGS) entry which is preliminary data.</text>
</comment>
<evidence type="ECO:0000259" key="5">
    <source>
        <dbReference type="Pfam" id="PF00884"/>
    </source>
</evidence>
<evidence type="ECO:0000256" key="3">
    <source>
        <dbReference type="ARBA" id="ARBA00022801"/>
    </source>
</evidence>
<evidence type="ECO:0000313" key="7">
    <source>
        <dbReference type="Proteomes" id="UP001500622"/>
    </source>
</evidence>
<dbReference type="PANTHER" id="PTHR45953">
    <property type="entry name" value="IDURONATE 2-SULFATASE"/>
    <property type="match status" value="1"/>
</dbReference>
<dbReference type="InterPro" id="IPR017850">
    <property type="entry name" value="Alkaline_phosphatase_core_sf"/>
</dbReference>
<dbReference type="CDD" id="cd16027">
    <property type="entry name" value="SGSH"/>
    <property type="match status" value="1"/>
</dbReference>
<keyword evidence="2" id="KW-0479">Metal-binding</keyword>
<evidence type="ECO:0000313" key="6">
    <source>
        <dbReference type="EMBL" id="GAA4422427.1"/>
    </source>
</evidence>
<feature type="region of interest" description="Disordered" evidence="4">
    <location>
        <begin position="411"/>
        <end position="431"/>
    </location>
</feature>
<dbReference type="Gene3D" id="3.40.720.10">
    <property type="entry name" value="Alkaline Phosphatase, subunit A"/>
    <property type="match status" value="1"/>
</dbReference>
<evidence type="ECO:0000256" key="1">
    <source>
        <dbReference type="ARBA" id="ARBA00008779"/>
    </source>
</evidence>
<keyword evidence="7" id="KW-1185">Reference proteome</keyword>
<dbReference type="InterPro" id="IPR024607">
    <property type="entry name" value="Sulfatase_CS"/>
</dbReference>
<comment type="similarity">
    <text evidence="1">Belongs to the sulfatase family.</text>
</comment>
<proteinExistence type="inferred from homology"/>
<keyword evidence="3" id="KW-0378">Hydrolase</keyword>
<dbReference type="EMBL" id="BAABGN010000007">
    <property type="protein sequence ID" value="GAA4422427.1"/>
    <property type="molecule type" value="Genomic_DNA"/>
</dbReference>
<evidence type="ECO:0000256" key="4">
    <source>
        <dbReference type="SAM" id="MobiDB-lite"/>
    </source>
</evidence>
<dbReference type="SUPFAM" id="SSF53649">
    <property type="entry name" value="Alkaline phosphatase-like"/>
    <property type="match status" value="1"/>
</dbReference>
<dbReference type="InterPro" id="IPR000917">
    <property type="entry name" value="Sulfatase_N"/>
</dbReference>
<gene>
    <name evidence="6" type="ORF">GCM10023169_16880</name>
</gene>
<organism evidence="6 7">
    <name type="scientific">Georgenia halophila</name>
    <dbReference type="NCBI Taxonomy" id="620889"/>
    <lineage>
        <taxon>Bacteria</taxon>
        <taxon>Bacillati</taxon>
        <taxon>Actinomycetota</taxon>
        <taxon>Actinomycetes</taxon>
        <taxon>Micrococcales</taxon>
        <taxon>Bogoriellaceae</taxon>
        <taxon>Georgenia</taxon>
    </lineage>
</organism>
<sequence>MLVPIRPNIVLIHCHDLGTWLSCYGMPSVPSPNLERLAAESVVFDSAFATSPLCTPARSSIFTGLRPHQNGLMGLAHDGWHYRRGVETLPEMMHAYGYHSALVGLQHEDLDARTLGYDAVHGMGFLSRALEVAKRVDRWLDGADGTEPFFLTVGMWEAHRPWPTTDYRPTDPATVDVPPYLPDNAHTRQDISEFHGAIRQMDEAVGSILRSVDSSPFADNTLVIFTTDHGAAFPRAKSTLYDSGVQVALLVRPPRTWSTRPARHTGMVSHLDLAPSLVQLAGGTSPAGLEGRSFVPLLQDSPPVPEPRELVLEKTYHDRYDPIRALRTNDVKYIRNFVPGPQLPFALDLEESATRRGMDDGDAGPKPAEELYLLRDDPWELENVAKDPQHQELRAAMSRRLEGHLRRTADPILDGAVLAPAPPGRGERRAD</sequence>
<name>A0ABP8L541_9MICO</name>
<dbReference type="PANTHER" id="PTHR45953:SF1">
    <property type="entry name" value="IDURONATE 2-SULFATASE"/>
    <property type="match status" value="1"/>
</dbReference>
<protein>
    <submittedName>
        <fullName evidence="6">Sulfatase</fullName>
    </submittedName>
</protein>
<accession>A0ABP8L541</accession>
<feature type="domain" description="Sulfatase N-terminal" evidence="5">
    <location>
        <begin position="7"/>
        <end position="282"/>
    </location>
</feature>
<dbReference type="PROSITE" id="PS00523">
    <property type="entry name" value="SULFATASE_1"/>
    <property type="match status" value="1"/>
</dbReference>
<dbReference type="Proteomes" id="UP001500622">
    <property type="component" value="Unassembled WGS sequence"/>
</dbReference>
<dbReference type="Pfam" id="PF00884">
    <property type="entry name" value="Sulfatase"/>
    <property type="match status" value="1"/>
</dbReference>